<keyword evidence="9" id="KW-0547">Nucleotide-binding</keyword>
<organism evidence="18 19">
    <name type="scientific">Sphingomonas colocasiae</name>
    <dbReference type="NCBI Taxonomy" id="1848973"/>
    <lineage>
        <taxon>Bacteria</taxon>
        <taxon>Pseudomonadati</taxon>
        <taxon>Pseudomonadota</taxon>
        <taxon>Alphaproteobacteria</taxon>
        <taxon>Sphingomonadales</taxon>
        <taxon>Sphingomonadaceae</taxon>
        <taxon>Sphingomonas</taxon>
    </lineage>
</organism>
<protein>
    <recommendedName>
        <fullName evidence="3">histidine kinase</fullName>
        <ecNumber evidence="3">2.7.13.3</ecNumber>
    </recommendedName>
</protein>
<evidence type="ECO:0000256" key="3">
    <source>
        <dbReference type="ARBA" id="ARBA00012438"/>
    </source>
</evidence>
<evidence type="ECO:0000256" key="12">
    <source>
        <dbReference type="ARBA" id="ARBA00022989"/>
    </source>
</evidence>
<dbReference type="InterPro" id="IPR005467">
    <property type="entry name" value="His_kinase_dom"/>
</dbReference>
<feature type="domain" description="HAMP" evidence="17">
    <location>
        <begin position="179"/>
        <end position="230"/>
    </location>
</feature>
<dbReference type="SUPFAM" id="SSF47384">
    <property type="entry name" value="Homodimeric domain of signal transducing histidine kinase"/>
    <property type="match status" value="1"/>
</dbReference>
<dbReference type="CDD" id="cd06225">
    <property type="entry name" value="HAMP"/>
    <property type="match status" value="1"/>
</dbReference>
<dbReference type="InterPro" id="IPR036890">
    <property type="entry name" value="HATPase_C_sf"/>
</dbReference>
<feature type="transmembrane region" description="Helical" evidence="15">
    <location>
        <begin position="151"/>
        <end position="178"/>
    </location>
</feature>
<evidence type="ECO:0000256" key="10">
    <source>
        <dbReference type="ARBA" id="ARBA00022777"/>
    </source>
</evidence>
<evidence type="ECO:0000256" key="11">
    <source>
        <dbReference type="ARBA" id="ARBA00022840"/>
    </source>
</evidence>
<dbReference type="RefSeq" id="WP_222989608.1">
    <property type="nucleotide sequence ID" value="NZ_JAINVV010000004.1"/>
</dbReference>
<dbReference type="PROSITE" id="PS50885">
    <property type="entry name" value="HAMP"/>
    <property type="match status" value="1"/>
</dbReference>
<dbReference type="PRINTS" id="PR00344">
    <property type="entry name" value="BCTRLSENSOR"/>
</dbReference>
<dbReference type="InterPro" id="IPR050980">
    <property type="entry name" value="2C_sensor_his_kinase"/>
</dbReference>
<gene>
    <name evidence="18" type="ORF">K7G82_09535</name>
</gene>
<keyword evidence="14 15" id="KW-0472">Membrane</keyword>
<keyword evidence="19" id="KW-1185">Reference proteome</keyword>
<evidence type="ECO:0000256" key="13">
    <source>
        <dbReference type="ARBA" id="ARBA00023012"/>
    </source>
</evidence>
<keyword evidence="5" id="KW-0997">Cell inner membrane</keyword>
<keyword evidence="13" id="KW-0902">Two-component regulatory system</keyword>
<evidence type="ECO:0000256" key="4">
    <source>
        <dbReference type="ARBA" id="ARBA00022475"/>
    </source>
</evidence>
<name>A0ABS7PMK7_9SPHN</name>
<comment type="catalytic activity">
    <reaction evidence="1">
        <text>ATP + protein L-histidine = ADP + protein N-phospho-L-histidine.</text>
        <dbReference type="EC" id="2.7.13.3"/>
    </reaction>
</comment>
<dbReference type="PROSITE" id="PS50109">
    <property type="entry name" value="HIS_KIN"/>
    <property type="match status" value="1"/>
</dbReference>
<evidence type="ECO:0000256" key="15">
    <source>
        <dbReference type="SAM" id="Phobius"/>
    </source>
</evidence>
<evidence type="ECO:0000256" key="5">
    <source>
        <dbReference type="ARBA" id="ARBA00022519"/>
    </source>
</evidence>
<evidence type="ECO:0000256" key="7">
    <source>
        <dbReference type="ARBA" id="ARBA00022679"/>
    </source>
</evidence>
<keyword evidence="4" id="KW-1003">Cell membrane</keyword>
<dbReference type="InterPro" id="IPR003661">
    <property type="entry name" value="HisK_dim/P_dom"/>
</dbReference>
<evidence type="ECO:0000256" key="1">
    <source>
        <dbReference type="ARBA" id="ARBA00000085"/>
    </source>
</evidence>
<dbReference type="InterPro" id="IPR003660">
    <property type="entry name" value="HAMP_dom"/>
</dbReference>
<dbReference type="Pfam" id="PF00672">
    <property type="entry name" value="HAMP"/>
    <property type="match status" value="1"/>
</dbReference>
<keyword evidence="6" id="KW-0597">Phosphoprotein</keyword>
<keyword evidence="8 15" id="KW-0812">Transmembrane</keyword>
<dbReference type="SMART" id="SM00304">
    <property type="entry name" value="HAMP"/>
    <property type="match status" value="2"/>
</dbReference>
<dbReference type="EC" id="2.7.13.3" evidence="3"/>
<reference evidence="18 19" key="1">
    <citation type="submission" date="2021-08" db="EMBL/GenBank/DDBJ databases">
        <authorList>
            <person name="Tuo L."/>
        </authorList>
    </citation>
    <scope>NUCLEOTIDE SEQUENCE [LARGE SCALE GENOMIC DNA]</scope>
    <source>
        <strain evidence="18 19">JCM 31229</strain>
    </source>
</reference>
<comment type="caution">
    <text evidence="18">The sequence shown here is derived from an EMBL/GenBank/DDBJ whole genome shotgun (WGS) entry which is preliminary data.</text>
</comment>
<dbReference type="CDD" id="cd00082">
    <property type="entry name" value="HisKA"/>
    <property type="match status" value="1"/>
</dbReference>
<dbReference type="SUPFAM" id="SSF55874">
    <property type="entry name" value="ATPase domain of HSP90 chaperone/DNA topoisomerase II/histidine kinase"/>
    <property type="match status" value="1"/>
</dbReference>
<evidence type="ECO:0000256" key="8">
    <source>
        <dbReference type="ARBA" id="ARBA00022692"/>
    </source>
</evidence>
<evidence type="ECO:0000256" key="9">
    <source>
        <dbReference type="ARBA" id="ARBA00022741"/>
    </source>
</evidence>
<dbReference type="PANTHER" id="PTHR44936:SF5">
    <property type="entry name" value="SENSOR HISTIDINE KINASE ENVZ"/>
    <property type="match status" value="1"/>
</dbReference>
<comment type="subcellular location">
    <subcellularLocation>
        <location evidence="2">Cell inner membrane</location>
        <topology evidence="2">Multi-pass membrane protein</topology>
    </subcellularLocation>
</comment>
<evidence type="ECO:0000256" key="6">
    <source>
        <dbReference type="ARBA" id="ARBA00022553"/>
    </source>
</evidence>
<dbReference type="InterPro" id="IPR003594">
    <property type="entry name" value="HATPase_dom"/>
</dbReference>
<dbReference type="SMART" id="SM00387">
    <property type="entry name" value="HATPase_c"/>
    <property type="match status" value="1"/>
</dbReference>
<dbReference type="Gene3D" id="3.30.565.10">
    <property type="entry name" value="Histidine kinase-like ATPase, C-terminal domain"/>
    <property type="match status" value="1"/>
</dbReference>
<evidence type="ECO:0000259" key="17">
    <source>
        <dbReference type="PROSITE" id="PS50885"/>
    </source>
</evidence>
<evidence type="ECO:0000256" key="14">
    <source>
        <dbReference type="ARBA" id="ARBA00023136"/>
    </source>
</evidence>
<sequence length="440" mass="48926">MRHFQGSLGLVGRIFAILLMALTIEFAVGTFLYERASHLSLQEDEARRLAEHLIISRKLVVERPWHEREAMAEQLTTDRYDVQWSPAPPPPQRLSPELERMRNQIVAWEPSLEKTNLHIRLVSLGRQSTVTGGLKMPDGSWLYFSMKDAPVGWALTAGRMGLALIPAIALLIVSGLLIRRTLTPLRRLAKVTERVGLGERIELEEAGTVEVRNLIRAFNEMQRRIHRLIDDRTETLAAVGHDLRTPIARLQLRLDAIDDDDLRESISGDVAEMGAMVTSLLAYLGGEKDPESVVPIDIAVMAATIVDEMVDQGFDARYAGPGHLEWTLRPVAMRRAISNLVENALHYGKSATLFMEHQQGTLLIRVDDEGPGIPEDRVQDVLKPFVRLDAARRRNTRGLGLGLAIVARAVEREQGALALINRPSGGLRVEIRLPGAPLAG</sequence>
<dbReference type="Proteomes" id="UP000706039">
    <property type="component" value="Unassembled WGS sequence"/>
</dbReference>
<dbReference type="SMART" id="SM00388">
    <property type="entry name" value="HisKA"/>
    <property type="match status" value="1"/>
</dbReference>
<dbReference type="EMBL" id="JAINVV010000004">
    <property type="protein sequence ID" value="MBY8822534.1"/>
    <property type="molecule type" value="Genomic_DNA"/>
</dbReference>
<dbReference type="Pfam" id="PF02518">
    <property type="entry name" value="HATPase_c"/>
    <property type="match status" value="1"/>
</dbReference>
<keyword evidence="12 15" id="KW-1133">Transmembrane helix</keyword>
<evidence type="ECO:0000259" key="16">
    <source>
        <dbReference type="PROSITE" id="PS50109"/>
    </source>
</evidence>
<accession>A0ABS7PMK7</accession>
<keyword evidence="10" id="KW-0418">Kinase</keyword>
<dbReference type="InterPro" id="IPR036097">
    <property type="entry name" value="HisK_dim/P_sf"/>
</dbReference>
<proteinExistence type="predicted"/>
<evidence type="ECO:0000256" key="2">
    <source>
        <dbReference type="ARBA" id="ARBA00004429"/>
    </source>
</evidence>
<keyword evidence="11" id="KW-0067">ATP-binding</keyword>
<keyword evidence="7" id="KW-0808">Transferase</keyword>
<dbReference type="PANTHER" id="PTHR44936">
    <property type="entry name" value="SENSOR PROTEIN CREC"/>
    <property type="match status" value="1"/>
</dbReference>
<feature type="transmembrane region" description="Helical" evidence="15">
    <location>
        <begin position="12"/>
        <end position="33"/>
    </location>
</feature>
<evidence type="ECO:0000313" key="18">
    <source>
        <dbReference type="EMBL" id="MBY8822534.1"/>
    </source>
</evidence>
<evidence type="ECO:0000313" key="19">
    <source>
        <dbReference type="Proteomes" id="UP000706039"/>
    </source>
</evidence>
<feature type="domain" description="Histidine kinase" evidence="16">
    <location>
        <begin position="238"/>
        <end position="437"/>
    </location>
</feature>
<dbReference type="InterPro" id="IPR004358">
    <property type="entry name" value="Sig_transdc_His_kin-like_C"/>
</dbReference>
<dbReference type="Gene3D" id="1.10.287.130">
    <property type="match status" value="1"/>
</dbReference>